<evidence type="ECO:0008006" key="7">
    <source>
        <dbReference type="Google" id="ProtNLM"/>
    </source>
</evidence>
<dbReference type="Pfam" id="PF03022">
    <property type="entry name" value="MRJP"/>
    <property type="match status" value="1"/>
</dbReference>
<sequence length="426" mass="46369">MRVLTLLSVFAAAVCAQVTFQNSSGTILRTDNGTYGPEIEEFHYYYDQWPIGLAVSSTGRLFVCYTRGDYAYTLGVATNKTAEAPYPSADLNLPPSALNTTFNGIPFGSANSTGLISVQALYITPATSSRPETLWVLDTGRPSITDANGVTTMPYAQPGGPKVVAISLTNDTVYATYTFPADVHYPDSYMNDIRFDLRPTQTNTTSGIAYIVDSSNEGRPGFIMLDLSTGSSWRRLDQHPSVLRVANNVPVYQGEPFYQLSLGSPISHLQEGLDGIQISADGSTIYYSPLTSSYLYSIPSANLRARDTDPLADLAASANVSCLGQRGADANGFEGDSNGLIYQLMPTQNAIFYYDPRHLQTKGFVRDPRIIWPDSASVAQDGYFYMNINQLPYQPMWNDGVDLRVHPGAVLRAKLLGNGTKIMGLG</sequence>
<evidence type="ECO:0000256" key="4">
    <source>
        <dbReference type="SAM" id="SignalP"/>
    </source>
</evidence>
<accession>A0A6A5YCS8</accession>
<protein>
    <recommendedName>
        <fullName evidence="7">Major royal jelly protein</fullName>
    </recommendedName>
</protein>
<organism evidence="5 6">
    <name type="scientific">Saccharata proteae CBS 121410</name>
    <dbReference type="NCBI Taxonomy" id="1314787"/>
    <lineage>
        <taxon>Eukaryota</taxon>
        <taxon>Fungi</taxon>
        <taxon>Dikarya</taxon>
        <taxon>Ascomycota</taxon>
        <taxon>Pezizomycotina</taxon>
        <taxon>Dothideomycetes</taxon>
        <taxon>Dothideomycetes incertae sedis</taxon>
        <taxon>Botryosphaeriales</taxon>
        <taxon>Saccharataceae</taxon>
        <taxon>Saccharata</taxon>
    </lineage>
</organism>
<evidence type="ECO:0000256" key="2">
    <source>
        <dbReference type="ARBA" id="ARBA00009127"/>
    </source>
</evidence>
<reference evidence="5" key="1">
    <citation type="journal article" date="2020" name="Stud. Mycol.">
        <title>101 Dothideomycetes genomes: a test case for predicting lifestyles and emergence of pathogens.</title>
        <authorList>
            <person name="Haridas S."/>
            <person name="Albert R."/>
            <person name="Binder M."/>
            <person name="Bloem J."/>
            <person name="Labutti K."/>
            <person name="Salamov A."/>
            <person name="Andreopoulos B."/>
            <person name="Baker S."/>
            <person name="Barry K."/>
            <person name="Bills G."/>
            <person name="Bluhm B."/>
            <person name="Cannon C."/>
            <person name="Castanera R."/>
            <person name="Culley D."/>
            <person name="Daum C."/>
            <person name="Ezra D."/>
            <person name="Gonzalez J."/>
            <person name="Henrissat B."/>
            <person name="Kuo A."/>
            <person name="Liang C."/>
            <person name="Lipzen A."/>
            <person name="Lutzoni F."/>
            <person name="Magnuson J."/>
            <person name="Mondo S."/>
            <person name="Nolan M."/>
            <person name="Ohm R."/>
            <person name="Pangilinan J."/>
            <person name="Park H.-J."/>
            <person name="Ramirez L."/>
            <person name="Alfaro M."/>
            <person name="Sun H."/>
            <person name="Tritt A."/>
            <person name="Yoshinaga Y."/>
            <person name="Zwiers L.-H."/>
            <person name="Turgeon B."/>
            <person name="Goodwin S."/>
            <person name="Spatafora J."/>
            <person name="Crous P."/>
            <person name="Grigoriev I."/>
        </authorList>
    </citation>
    <scope>NUCLEOTIDE SEQUENCE</scope>
    <source>
        <strain evidence="5">CBS 121410</strain>
    </source>
</reference>
<keyword evidence="4" id="KW-0732">Signal</keyword>
<dbReference type="Gene3D" id="2.120.10.30">
    <property type="entry name" value="TolB, C-terminal domain"/>
    <property type="match status" value="1"/>
</dbReference>
<dbReference type="GO" id="GO:0005576">
    <property type="term" value="C:extracellular region"/>
    <property type="evidence" value="ECO:0007669"/>
    <property type="project" value="UniProtKB-SubCell"/>
</dbReference>
<keyword evidence="3" id="KW-0964">Secreted</keyword>
<dbReference type="OrthoDB" id="7776143at2759"/>
<gene>
    <name evidence="5" type="ORF">K490DRAFT_37185</name>
</gene>
<comment type="subcellular location">
    <subcellularLocation>
        <location evidence="1">Secreted</location>
    </subcellularLocation>
</comment>
<name>A0A6A5YCS8_9PEZI</name>
<dbReference type="SUPFAM" id="SSF101898">
    <property type="entry name" value="NHL repeat"/>
    <property type="match status" value="1"/>
</dbReference>
<evidence type="ECO:0000313" key="5">
    <source>
        <dbReference type="EMBL" id="KAF2089705.1"/>
    </source>
</evidence>
<dbReference type="AlphaFoldDB" id="A0A6A5YCS8"/>
<dbReference type="InterPro" id="IPR017996">
    <property type="entry name" value="MRJP/yellow-related"/>
</dbReference>
<comment type="similarity">
    <text evidence="2">Belongs to the major royal jelly protein family.</text>
</comment>
<feature type="chain" id="PRO_5025479381" description="Major royal jelly protein" evidence="4">
    <location>
        <begin position="17"/>
        <end position="426"/>
    </location>
</feature>
<evidence type="ECO:0000313" key="6">
    <source>
        <dbReference type="Proteomes" id="UP000799776"/>
    </source>
</evidence>
<feature type="signal peptide" evidence="4">
    <location>
        <begin position="1"/>
        <end position="16"/>
    </location>
</feature>
<evidence type="ECO:0000256" key="3">
    <source>
        <dbReference type="ARBA" id="ARBA00022525"/>
    </source>
</evidence>
<proteinExistence type="inferred from homology"/>
<evidence type="ECO:0000256" key="1">
    <source>
        <dbReference type="ARBA" id="ARBA00004613"/>
    </source>
</evidence>
<dbReference type="PANTHER" id="PTHR10009:SF18">
    <property type="entry name" value="PROTEIN YELLOW-LIKE PROTEIN"/>
    <property type="match status" value="1"/>
</dbReference>
<dbReference type="InterPro" id="IPR011042">
    <property type="entry name" value="6-blade_b-propeller_TolB-like"/>
</dbReference>
<dbReference type="Proteomes" id="UP000799776">
    <property type="component" value="Unassembled WGS sequence"/>
</dbReference>
<dbReference type="PANTHER" id="PTHR10009">
    <property type="entry name" value="PROTEIN YELLOW-RELATED"/>
    <property type="match status" value="1"/>
</dbReference>
<keyword evidence="6" id="KW-1185">Reference proteome</keyword>
<dbReference type="EMBL" id="ML978714">
    <property type="protein sequence ID" value="KAF2089705.1"/>
    <property type="molecule type" value="Genomic_DNA"/>
</dbReference>